<feature type="domain" description="UspA" evidence="2">
    <location>
        <begin position="2"/>
        <end position="137"/>
    </location>
</feature>
<dbReference type="RefSeq" id="WP_224828412.1">
    <property type="nucleotide sequence ID" value="NZ_JAIVEF010000006.1"/>
</dbReference>
<dbReference type="Proteomes" id="UP001595925">
    <property type="component" value="Unassembled WGS sequence"/>
</dbReference>
<keyword evidence="4" id="KW-1185">Reference proteome</keyword>
<dbReference type="PRINTS" id="PR01438">
    <property type="entry name" value="UNVRSLSTRESS"/>
</dbReference>
<comment type="similarity">
    <text evidence="1">Belongs to the universal stress protein A family.</text>
</comment>
<reference evidence="3 4" key="1">
    <citation type="journal article" date="2019" name="Int. J. Syst. Evol. Microbiol.">
        <title>The Global Catalogue of Microorganisms (GCM) 10K type strain sequencing project: providing services to taxonomists for standard genome sequencing and annotation.</title>
        <authorList>
            <consortium name="The Broad Institute Genomics Platform"/>
            <consortium name="The Broad Institute Genome Sequencing Center for Infectious Disease"/>
            <person name="Wu L."/>
            <person name="Ma J."/>
        </authorList>
    </citation>
    <scope>NUCLEOTIDE SEQUENCE [LARGE SCALE GENOMIC DNA]</scope>
    <source>
        <strain evidence="3 4">CGMCC 1.15824</strain>
    </source>
</reference>
<proteinExistence type="inferred from homology"/>
<dbReference type="InterPro" id="IPR006015">
    <property type="entry name" value="Universal_stress_UspA"/>
</dbReference>
<dbReference type="PANTHER" id="PTHR46268">
    <property type="entry name" value="STRESS RESPONSE PROTEIN NHAX"/>
    <property type="match status" value="1"/>
</dbReference>
<dbReference type="Pfam" id="PF00582">
    <property type="entry name" value="Usp"/>
    <property type="match status" value="1"/>
</dbReference>
<evidence type="ECO:0000313" key="4">
    <source>
        <dbReference type="Proteomes" id="UP001595925"/>
    </source>
</evidence>
<organism evidence="3 4">
    <name type="scientific">Saliphagus infecundisoli</name>
    <dbReference type="NCBI Taxonomy" id="1849069"/>
    <lineage>
        <taxon>Archaea</taxon>
        <taxon>Methanobacteriati</taxon>
        <taxon>Methanobacteriota</taxon>
        <taxon>Stenosarchaea group</taxon>
        <taxon>Halobacteria</taxon>
        <taxon>Halobacteriales</taxon>
        <taxon>Natrialbaceae</taxon>
        <taxon>Saliphagus</taxon>
    </lineage>
</organism>
<dbReference type="SUPFAM" id="SSF52402">
    <property type="entry name" value="Adenine nucleotide alpha hydrolases-like"/>
    <property type="match status" value="1"/>
</dbReference>
<evidence type="ECO:0000256" key="1">
    <source>
        <dbReference type="ARBA" id="ARBA00008791"/>
    </source>
</evidence>
<comment type="caution">
    <text evidence="3">The sequence shown here is derived from an EMBL/GenBank/DDBJ whole genome shotgun (WGS) entry which is preliminary data.</text>
</comment>
<dbReference type="EMBL" id="JBHSJG010000038">
    <property type="protein sequence ID" value="MFC4988994.1"/>
    <property type="molecule type" value="Genomic_DNA"/>
</dbReference>
<sequence>MRILLAYDGSPAAETALGLAISRYGDDELVALYVAEVDPTTYDASAFGGGTDDVPDSDEAEAVLEEARERAVQEGYELETAVEQGSPSDVIAEYADEHGFDQIVMGTHGRQSISEVIVGSTAEQVVRNSPVPVLTVR</sequence>
<evidence type="ECO:0000259" key="2">
    <source>
        <dbReference type="Pfam" id="PF00582"/>
    </source>
</evidence>
<dbReference type="InterPro" id="IPR014729">
    <property type="entry name" value="Rossmann-like_a/b/a_fold"/>
</dbReference>
<evidence type="ECO:0000313" key="3">
    <source>
        <dbReference type="EMBL" id="MFC4988994.1"/>
    </source>
</evidence>
<accession>A0ABD5QH89</accession>
<name>A0ABD5QH89_9EURY</name>
<dbReference type="Gene3D" id="3.40.50.620">
    <property type="entry name" value="HUPs"/>
    <property type="match status" value="1"/>
</dbReference>
<dbReference type="InterPro" id="IPR006016">
    <property type="entry name" value="UspA"/>
</dbReference>
<protein>
    <submittedName>
        <fullName evidence="3">Universal stress protein</fullName>
    </submittedName>
</protein>
<dbReference type="PANTHER" id="PTHR46268:SF6">
    <property type="entry name" value="UNIVERSAL STRESS PROTEIN UP12"/>
    <property type="match status" value="1"/>
</dbReference>
<dbReference type="AlphaFoldDB" id="A0ABD5QH89"/>
<gene>
    <name evidence="3" type="ORF">ACFPFO_14715</name>
</gene>
<dbReference type="CDD" id="cd00293">
    <property type="entry name" value="USP-like"/>
    <property type="match status" value="1"/>
</dbReference>